<evidence type="ECO:0000256" key="10">
    <source>
        <dbReference type="ARBA" id="ARBA00068220"/>
    </source>
</evidence>
<dbReference type="AlphaFoldDB" id="A0A1H6JHE7"/>
<evidence type="ECO:0000256" key="8">
    <source>
        <dbReference type="ARBA" id="ARBA00023136"/>
    </source>
</evidence>
<gene>
    <name evidence="11" type="primary">secD</name>
    <name evidence="16" type="ORF">SAMN05660691_00334</name>
</gene>
<dbReference type="InterPro" id="IPR001036">
    <property type="entry name" value="Acrflvin-R"/>
</dbReference>
<keyword evidence="17" id="KW-1185">Reference proteome</keyword>
<dbReference type="SUPFAM" id="SSF82866">
    <property type="entry name" value="Multidrug efflux transporter AcrB transmembrane domain"/>
    <property type="match status" value="1"/>
</dbReference>
<feature type="transmembrane region" description="Helical" evidence="11">
    <location>
        <begin position="479"/>
        <end position="502"/>
    </location>
</feature>
<evidence type="ECO:0000256" key="11">
    <source>
        <dbReference type="HAMAP-Rule" id="MF_01463"/>
    </source>
</evidence>
<dbReference type="Gene3D" id="1.20.1640.10">
    <property type="entry name" value="Multidrug efflux transporter AcrB transmembrane domain"/>
    <property type="match status" value="1"/>
</dbReference>
<dbReference type="InterPro" id="IPR005791">
    <property type="entry name" value="SecD"/>
</dbReference>
<dbReference type="NCBIfam" id="TIGR01129">
    <property type="entry name" value="secD"/>
    <property type="match status" value="1"/>
</dbReference>
<dbReference type="InterPro" id="IPR027398">
    <property type="entry name" value="SecD-TM"/>
</dbReference>
<dbReference type="PANTHER" id="PTHR30081:SF1">
    <property type="entry name" value="PROTEIN TRANSLOCASE SUBUNIT SECD"/>
    <property type="match status" value="1"/>
</dbReference>
<evidence type="ECO:0000256" key="7">
    <source>
        <dbReference type="ARBA" id="ARBA00023010"/>
    </source>
</evidence>
<feature type="transmembrane region" description="Helical" evidence="11">
    <location>
        <begin position="7"/>
        <end position="25"/>
    </location>
</feature>
<keyword evidence="4 11" id="KW-0812">Transmembrane</keyword>
<comment type="subcellular location">
    <subcellularLocation>
        <location evidence="1 11">Cell membrane</location>
        <topology evidence="1 11">Multi-pass membrane protein</topology>
    </subcellularLocation>
</comment>
<comment type="subunit">
    <text evidence="11">Forms a complex with SecF. Part of the essential Sec protein translocation apparatus which comprises SecA, SecYEG and auxiliary proteins SecDF-YajC and YidC.</text>
</comment>
<keyword evidence="3 11" id="KW-1003">Cell membrane</keyword>
<accession>A0A1H6JHE7</accession>
<dbReference type="GO" id="GO:0065002">
    <property type="term" value="P:intracellular protein transmembrane transport"/>
    <property type="evidence" value="ECO:0007669"/>
    <property type="project" value="UniProtKB-UniRule"/>
</dbReference>
<keyword evidence="5 11" id="KW-0653">Protein transport</keyword>
<keyword evidence="8 11" id="KW-0472">Membrane</keyword>
<dbReference type="FunFam" id="3.30.70.3400:FF:000003">
    <property type="entry name" value="Preprotein translocase subunit SecD"/>
    <property type="match status" value="1"/>
</dbReference>
<evidence type="ECO:0000259" key="14">
    <source>
        <dbReference type="Pfam" id="PF21760"/>
    </source>
</evidence>
<dbReference type="Gene3D" id="3.30.70.3400">
    <property type="match status" value="2"/>
</dbReference>
<keyword evidence="2 11" id="KW-0813">Transport</keyword>
<dbReference type="Pfam" id="PF22599">
    <property type="entry name" value="SecDF_P1_head"/>
    <property type="match status" value="1"/>
</dbReference>
<dbReference type="FunFam" id="1.20.1640.10:FF:000004">
    <property type="entry name" value="Protein translocase subunit SecD"/>
    <property type="match status" value="1"/>
</dbReference>
<evidence type="ECO:0000256" key="9">
    <source>
        <dbReference type="ARBA" id="ARBA00060774"/>
    </source>
</evidence>
<feature type="transmembrane region" description="Helical" evidence="11">
    <location>
        <begin position="551"/>
        <end position="573"/>
    </location>
</feature>
<dbReference type="InterPro" id="IPR022646">
    <property type="entry name" value="SecD/SecF_CS"/>
</dbReference>
<dbReference type="FunFam" id="3.30.1360.200:FF:000001">
    <property type="entry name" value="Protein translocase subunit SecD"/>
    <property type="match status" value="1"/>
</dbReference>
<evidence type="ECO:0000259" key="12">
    <source>
        <dbReference type="Pfam" id="PF02355"/>
    </source>
</evidence>
<dbReference type="InterPro" id="IPR048634">
    <property type="entry name" value="SecD_SecF_C"/>
</dbReference>
<feature type="domain" description="SecDF P1 head subdomain" evidence="15">
    <location>
        <begin position="305"/>
        <end position="433"/>
    </location>
</feature>
<dbReference type="GO" id="GO:0005886">
    <property type="term" value="C:plasma membrane"/>
    <property type="evidence" value="ECO:0007669"/>
    <property type="project" value="UniProtKB-SubCell"/>
</dbReference>
<dbReference type="GO" id="GO:0015450">
    <property type="term" value="F:protein-transporting ATPase activity"/>
    <property type="evidence" value="ECO:0007669"/>
    <property type="project" value="InterPro"/>
</dbReference>
<dbReference type="Pfam" id="PF07549">
    <property type="entry name" value="Sec_GG"/>
    <property type="match status" value="1"/>
</dbReference>
<sequence>MLNQNPLWRYIVVIGMLLLALIYALPNLYPEDPALNISATRGGTVAEETRLQLEQSFRAANIVAKSVVLEEGQILARFNSTEDQLQAREIANQQLGTNFVTALNLAPATPDWLSAIGATPMNLGLDLRGGVHFLMAVDMKAALDKNLNDMVQTFRADLREDKIRYRNVQADIGRGQVQISLRSPEDVTAAEAALRKRDRELVFSTGSDNLTLLVSISEIRLREIREYALEQNITIIRNRVNEIGVAEPLVQRQGSDRIVVQLPGVQDTASAKEILGATASLEFRLVDEQGDLSAALEGRVPPNSELYYTRDGRPLLLEKRIMLTGEHITGASSAFDEYSRPQVSIKLDAKGGNMLSAATRDAIGRRMASVFIEYKPGTEIGEDGNPVLIKQQEVINDATIQARLGRDFRITGISSPGEAQNLSTLLRAGALIAPIQIIEERTIGPSLGKENIELGVTAIQWGMVCVLIFMVIYYKAFGLVANCALIANLVLIVGIMSMIPGATLTLPGMAGIVLTVGMAVDANVLIFERIREELLEGRSVQQAIHHGYDRAFATIADSNITTLLVALILFGIGTGPVKGFAVTLAIGILTSIFTAVVGTRLLVNLFWGGRRVQSLPI</sequence>
<evidence type="ECO:0000256" key="2">
    <source>
        <dbReference type="ARBA" id="ARBA00022448"/>
    </source>
</evidence>
<dbReference type="Pfam" id="PF02355">
    <property type="entry name" value="SecD_SecF_C"/>
    <property type="match status" value="1"/>
</dbReference>
<dbReference type="RefSeq" id="WP_092789497.1">
    <property type="nucleotide sequence ID" value="NZ_FNXF01000001.1"/>
</dbReference>
<proteinExistence type="inferred from homology"/>
<feature type="transmembrane region" description="Helical" evidence="11">
    <location>
        <begin position="454"/>
        <end position="474"/>
    </location>
</feature>
<keyword evidence="6 11" id="KW-1133">Transmembrane helix</keyword>
<feature type="domain" description="Protein translocase subunit SecDF P1" evidence="14">
    <location>
        <begin position="229"/>
        <end position="288"/>
    </location>
</feature>
<feature type="transmembrane region" description="Helical" evidence="11">
    <location>
        <begin position="579"/>
        <end position="603"/>
    </location>
</feature>
<evidence type="ECO:0000256" key="6">
    <source>
        <dbReference type="ARBA" id="ARBA00022989"/>
    </source>
</evidence>
<name>A0A1H6JHE7_9GAMM</name>
<dbReference type="Proteomes" id="UP000199371">
    <property type="component" value="Unassembled WGS sequence"/>
</dbReference>
<comment type="function">
    <text evidence="11">Part of the Sec protein translocase complex. Interacts with the SecYEG preprotein conducting channel. SecDF uses the proton motive force (PMF) to complete protein translocation after the ATP-dependent function of SecA.</text>
</comment>
<comment type="similarity">
    <text evidence="9 11">Belongs to the SecD/SecF family. SecD subfamily.</text>
</comment>
<keyword evidence="7 11" id="KW-0811">Translocation</keyword>
<dbReference type="NCBIfam" id="TIGR00916">
    <property type="entry name" value="2A0604s01"/>
    <property type="match status" value="1"/>
</dbReference>
<evidence type="ECO:0000259" key="15">
    <source>
        <dbReference type="Pfam" id="PF22599"/>
    </source>
</evidence>
<dbReference type="Pfam" id="PF13721">
    <property type="entry name" value="SecD-TM1"/>
    <property type="match status" value="1"/>
</dbReference>
<protein>
    <recommendedName>
        <fullName evidence="10 11">Protein translocase subunit SecD</fullName>
    </recommendedName>
</protein>
<feature type="domain" description="Protein export membrane protein SecD/SecF C-terminal" evidence="12">
    <location>
        <begin position="435"/>
        <end position="596"/>
    </location>
</feature>
<dbReference type="InterPro" id="IPR022813">
    <property type="entry name" value="SecD/SecF_arch_bac"/>
</dbReference>
<dbReference type="Gene3D" id="3.30.1360.200">
    <property type="match status" value="1"/>
</dbReference>
<dbReference type="EMBL" id="FNXF01000001">
    <property type="protein sequence ID" value="SEH58560.1"/>
    <property type="molecule type" value="Genomic_DNA"/>
</dbReference>
<evidence type="ECO:0000256" key="3">
    <source>
        <dbReference type="ARBA" id="ARBA00022475"/>
    </source>
</evidence>
<dbReference type="PANTHER" id="PTHR30081">
    <property type="entry name" value="PROTEIN-EXPORT MEMBRANE PROTEIN SEC"/>
    <property type="match status" value="1"/>
</dbReference>
<feature type="domain" description="SecD export protein N-terminal TM" evidence="13">
    <location>
        <begin position="2"/>
        <end position="103"/>
    </location>
</feature>
<dbReference type="InterPro" id="IPR054384">
    <property type="entry name" value="SecDF_P1_head"/>
</dbReference>
<evidence type="ECO:0000313" key="16">
    <source>
        <dbReference type="EMBL" id="SEH58560.1"/>
    </source>
</evidence>
<evidence type="ECO:0000256" key="1">
    <source>
        <dbReference type="ARBA" id="ARBA00004651"/>
    </source>
</evidence>
<dbReference type="InterPro" id="IPR048631">
    <property type="entry name" value="SecD_1st"/>
</dbReference>
<feature type="transmembrane region" description="Helical" evidence="11">
    <location>
        <begin position="508"/>
        <end position="530"/>
    </location>
</feature>
<evidence type="ECO:0000313" key="17">
    <source>
        <dbReference type="Proteomes" id="UP000199371"/>
    </source>
</evidence>
<dbReference type="GO" id="GO:0043952">
    <property type="term" value="P:protein transport by the Sec complex"/>
    <property type="evidence" value="ECO:0007669"/>
    <property type="project" value="UniProtKB-UniRule"/>
</dbReference>
<dbReference type="HAMAP" id="MF_01463_B">
    <property type="entry name" value="SecD_B"/>
    <property type="match status" value="1"/>
</dbReference>
<dbReference type="InterPro" id="IPR055344">
    <property type="entry name" value="SecD_SecF_C_bact"/>
</dbReference>
<dbReference type="STRING" id="173990.SAMN05660691_00334"/>
<dbReference type="OrthoDB" id="9805019at2"/>
<dbReference type="Pfam" id="PF21760">
    <property type="entry name" value="SecD_1st"/>
    <property type="match status" value="1"/>
</dbReference>
<organism evidence="16 17">
    <name type="scientific">Rheinheimera pacifica</name>
    <dbReference type="NCBI Taxonomy" id="173990"/>
    <lineage>
        <taxon>Bacteria</taxon>
        <taxon>Pseudomonadati</taxon>
        <taxon>Pseudomonadota</taxon>
        <taxon>Gammaproteobacteria</taxon>
        <taxon>Chromatiales</taxon>
        <taxon>Chromatiaceae</taxon>
        <taxon>Rheinheimera</taxon>
    </lineage>
</organism>
<reference evidence="17" key="1">
    <citation type="submission" date="2016-10" db="EMBL/GenBank/DDBJ databases">
        <authorList>
            <person name="Varghese N."/>
            <person name="Submissions S."/>
        </authorList>
    </citation>
    <scope>NUCLEOTIDE SEQUENCE [LARGE SCALE GENOMIC DNA]</scope>
    <source>
        <strain evidence="17">DSM 17616</strain>
    </source>
</reference>
<evidence type="ECO:0000259" key="13">
    <source>
        <dbReference type="Pfam" id="PF13721"/>
    </source>
</evidence>
<evidence type="ECO:0000256" key="5">
    <source>
        <dbReference type="ARBA" id="ARBA00022927"/>
    </source>
</evidence>
<dbReference type="PRINTS" id="PR00702">
    <property type="entry name" value="ACRIFLAVINRP"/>
</dbReference>
<evidence type="ECO:0000256" key="4">
    <source>
        <dbReference type="ARBA" id="ARBA00022692"/>
    </source>
</evidence>
<dbReference type="GO" id="GO:0006605">
    <property type="term" value="P:protein targeting"/>
    <property type="evidence" value="ECO:0007669"/>
    <property type="project" value="UniProtKB-UniRule"/>
</dbReference>